<evidence type="ECO:0000256" key="1">
    <source>
        <dbReference type="SAM" id="Phobius"/>
    </source>
</evidence>
<comment type="caution">
    <text evidence="3">The sequence shown here is derived from an EMBL/GenBank/DDBJ whole genome shotgun (WGS) entry which is preliminary data.</text>
</comment>
<keyword evidence="2" id="KW-0732">Signal</keyword>
<gene>
    <name evidence="3" type="ORF">VTL71DRAFT_9619</name>
</gene>
<keyword evidence="4" id="KW-1185">Reference proteome</keyword>
<accession>A0ABR4BRD5</accession>
<dbReference type="EMBL" id="JAZHXI010000023">
    <property type="protein sequence ID" value="KAL2060224.1"/>
    <property type="molecule type" value="Genomic_DNA"/>
</dbReference>
<feature type="chain" id="PRO_5045045170" evidence="2">
    <location>
        <begin position="26"/>
        <end position="144"/>
    </location>
</feature>
<feature type="signal peptide" evidence="2">
    <location>
        <begin position="1"/>
        <end position="25"/>
    </location>
</feature>
<feature type="transmembrane region" description="Helical" evidence="1">
    <location>
        <begin position="75"/>
        <end position="99"/>
    </location>
</feature>
<keyword evidence="1" id="KW-0472">Membrane</keyword>
<name>A0ABR4BRD5_9HELO</name>
<dbReference type="Proteomes" id="UP001595075">
    <property type="component" value="Unassembled WGS sequence"/>
</dbReference>
<proteinExistence type="predicted"/>
<evidence type="ECO:0000313" key="4">
    <source>
        <dbReference type="Proteomes" id="UP001595075"/>
    </source>
</evidence>
<reference evidence="3 4" key="1">
    <citation type="journal article" date="2024" name="Commun. Biol.">
        <title>Comparative genomic analysis of thermophilic fungi reveals convergent evolutionary adaptations and gene losses.</title>
        <authorList>
            <person name="Steindorff A.S."/>
            <person name="Aguilar-Pontes M.V."/>
            <person name="Robinson A.J."/>
            <person name="Andreopoulos B."/>
            <person name="LaButti K."/>
            <person name="Kuo A."/>
            <person name="Mondo S."/>
            <person name="Riley R."/>
            <person name="Otillar R."/>
            <person name="Haridas S."/>
            <person name="Lipzen A."/>
            <person name="Grimwood J."/>
            <person name="Schmutz J."/>
            <person name="Clum A."/>
            <person name="Reid I.D."/>
            <person name="Moisan M.C."/>
            <person name="Butler G."/>
            <person name="Nguyen T.T.M."/>
            <person name="Dewar K."/>
            <person name="Conant G."/>
            <person name="Drula E."/>
            <person name="Henrissat B."/>
            <person name="Hansel C."/>
            <person name="Singer S."/>
            <person name="Hutchinson M.I."/>
            <person name="de Vries R.P."/>
            <person name="Natvig D.O."/>
            <person name="Powell A.J."/>
            <person name="Tsang A."/>
            <person name="Grigoriev I.V."/>
        </authorList>
    </citation>
    <scope>NUCLEOTIDE SEQUENCE [LARGE SCALE GENOMIC DNA]</scope>
    <source>
        <strain evidence="3 4">CBS 494.80</strain>
    </source>
</reference>
<keyword evidence="1" id="KW-0812">Transmembrane</keyword>
<keyword evidence="1" id="KW-1133">Transmembrane helix</keyword>
<protein>
    <submittedName>
        <fullName evidence="3">Uncharacterized protein</fullName>
    </submittedName>
</protein>
<feature type="transmembrane region" description="Helical" evidence="1">
    <location>
        <begin position="33"/>
        <end position="55"/>
    </location>
</feature>
<evidence type="ECO:0000313" key="3">
    <source>
        <dbReference type="EMBL" id="KAL2060224.1"/>
    </source>
</evidence>
<sequence length="144" mass="16988">MLSLLPNSFMFKLFCLINHHATAAAGCRKNKHVIAFLTYFTSAYICILYIQQAVLPFPSATPLLFVVNTFDCVHLFYLAFVREGAAWLCYGATWFIFGVQEERRREDRQRKRKRIRLQFYDRILDGLGLQWTGLDWTGLERRRK</sequence>
<evidence type="ECO:0000256" key="2">
    <source>
        <dbReference type="SAM" id="SignalP"/>
    </source>
</evidence>
<organism evidence="3 4">
    <name type="scientific">Oculimacula yallundae</name>
    <dbReference type="NCBI Taxonomy" id="86028"/>
    <lineage>
        <taxon>Eukaryota</taxon>
        <taxon>Fungi</taxon>
        <taxon>Dikarya</taxon>
        <taxon>Ascomycota</taxon>
        <taxon>Pezizomycotina</taxon>
        <taxon>Leotiomycetes</taxon>
        <taxon>Helotiales</taxon>
        <taxon>Ploettnerulaceae</taxon>
        <taxon>Oculimacula</taxon>
    </lineage>
</organism>